<reference evidence="2 3" key="1">
    <citation type="submission" date="2017-03" db="EMBL/GenBank/DDBJ databases">
        <title>Genomes of endolithic fungi from Antarctica.</title>
        <authorList>
            <person name="Coleine C."/>
            <person name="Masonjones S."/>
            <person name="Stajich J.E."/>
        </authorList>
    </citation>
    <scope>NUCLEOTIDE SEQUENCE [LARGE SCALE GENOMIC DNA]</scope>
    <source>
        <strain evidence="2 3">CCFEE 5311</strain>
    </source>
</reference>
<evidence type="ECO:0000313" key="2">
    <source>
        <dbReference type="EMBL" id="TKA37180.1"/>
    </source>
</evidence>
<feature type="region of interest" description="Disordered" evidence="1">
    <location>
        <begin position="42"/>
        <end position="74"/>
    </location>
</feature>
<name>A0A4U0UN63_9PEZI</name>
<sequence>MPFVVFFELFGRVLYVQFSRPPPPPPPPPPLVVAAPCLGATTRLGPGEGPRARGLPSPELAPEEEPELIDLDDANRPLPEVPWLLDENWEPVR</sequence>
<protein>
    <submittedName>
        <fullName evidence="2">Uncharacterized protein</fullName>
    </submittedName>
</protein>
<accession>A0A4U0UN63</accession>
<dbReference type="EMBL" id="NAJP01000054">
    <property type="protein sequence ID" value="TKA37180.1"/>
    <property type="molecule type" value="Genomic_DNA"/>
</dbReference>
<proteinExistence type="predicted"/>
<dbReference type="AlphaFoldDB" id="A0A4U0UN63"/>
<gene>
    <name evidence="2" type="ORF">B0A54_12041</name>
</gene>
<comment type="caution">
    <text evidence="2">The sequence shown here is derived from an EMBL/GenBank/DDBJ whole genome shotgun (WGS) entry which is preliminary data.</text>
</comment>
<evidence type="ECO:0000313" key="3">
    <source>
        <dbReference type="Proteomes" id="UP000310066"/>
    </source>
</evidence>
<organism evidence="2 3">
    <name type="scientific">Friedmanniomyces endolithicus</name>
    <dbReference type="NCBI Taxonomy" id="329885"/>
    <lineage>
        <taxon>Eukaryota</taxon>
        <taxon>Fungi</taxon>
        <taxon>Dikarya</taxon>
        <taxon>Ascomycota</taxon>
        <taxon>Pezizomycotina</taxon>
        <taxon>Dothideomycetes</taxon>
        <taxon>Dothideomycetidae</taxon>
        <taxon>Mycosphaerellales</taxon>
        <taxon>Teratosphaeriaceae</taxon>
        <taxon>Friedmanniomyces</taxon>
    </lineage>
</organism>
<evidence type="ECO:0000256" key="1">
    <source>
        <dbReference type="SAM" id="MobiDB-lite"/>
    </source>
</evidence>
<dbReference type="Proteomes" id="UP000310066">
    <property type="component" value="Unassembled WGS sequence"/>
</dbReference>
<feature type="compositionally biased region" description="Acidic residues" evidence="1">
    <location>
        <begin position="61"/>
        <end position="72"/>
    </location>
</feature>